<reference evidence="2" key="1">
    <citation type="journal article" date="2021" name="Proc. Natl. Acad. Sci. U.S.A.">
        <title>Three genomes in the algal genus Volvox reveal the fate of a haploid sex-determining region after a transition to homothallism.</title>
        <authorList>
            <person name="Yamamoto K."/>
            <person name="Hamaji T."/>
            <person name="Kawai-Toyooka H."/>
            <person name="Matsuzaki R."/>
            <person name="Takahashi F."/>
            <person name="Nishimura Y."/>
            <person name="Kawachi M."/>
            <person name="Noguchi H."/>
            <person name="Minakuchi Y."/>
            <person name="Umen J.G."/>
            <person name="Toyoda A."/>
            <person name="Nozaki H."/>
        </authorList>
    </citation>
    <scope>NUCLEOTIDE SEQUENCE</scope>
    <source>
        <strain evidence="2">NIES-3780</strain>
    </source>
</reference>
<feature type="non-terminal residue" evidence="2">
    <location>
        <position position="1"/>
    </location>
</feature>
<dbReference type="EMBL" id="BNCO01000090">
    <property type="protein sequence ID" value="GIL66774.1"/>
    <property type="molecule type" value="Genomic_DNA"/>
</dbReference>
<protein>
    <submittedName>
        <fullName evidence="2">Uncharacterized protein</fullName>
    </submittedName>
</protein>
<evidence type="ECO:0000313" key="2">
    <source>
        <dbReference type="EMBL" id="GIL66774.1"/>
    </source>
</evidence>
<comment type="caution">
    <text evidence="2">The sequence shown here is derived from an EMBL/GenBank/DDBJ whole genome shotgun (WGS) entry which is preliminary data.</text>
</comment>
<dbReference type="AlphaFoldDB" id="A0A8J4BR55"/>
<organism evidence="2 3">
    <name type="scientific">Volvox africanus</name>
    <dbReference type="NCBI Taxonomy" id="51714"/>
    <lineage>
        <taxon>Eukaryota</taxon>
        <taxon>Viridiplantae</taxon>
        <taxon>Chlorophyta</taxon>
        <taxon>core chlorophytes</taxon>
        <taxon>Chlorophyceae</taxon>
        <taxon>CS clade</taxon>
        <taxon>Chlamydomonadales</taxon>
        <taxon>Volvocaceae</taxon>
        <taxon>Volvox</taxon>
    </lineage>
</organism>
<proteinExistence type="predicted"/>
<feature type="compositionally biased region" description="Basic and acidic residues" evidence="1">
    <location>
        <begin position="219"/>
        <end position="229"/>
    </location>
</feature>
<feature type="compositionally biased region" description="Polar residues" evidence="1">
    <location>
        <begin position="230"/>
        <end position="239"/>
    </location>
</feature>
<sequence length="323" mass="35689">MKGPGLNSRATCRACLEMEPRDPVGDLLRSSNPLQHPLAEFSVNEVQIHRGWCRREVVSHRIVISYPIDLPEFEEESFEEGEQEESHGGEGLSTSAAPSCRAWTARKCAGQDEDLAKVVREYSLVAEAAGASNGVAAVVATVSSEGHGNEEEKHEEAMTALRVETETPAATPISAMYGYSADVADVMLKGNTRFHGPGLQNQFTKLLHQQRPQTPPETSETRYSSRSEPKSQIPSLSNGETERLIRSGVISRRLRSVAFAIDRDETGFTAFKRLPRRQQPVCVRLPLSRMELLEKSGQGSSVFWRQLQQDFPAQLGGQLRQCG</sequence>
<evidence type="ECO:0000256" key="1">
    <source>
        <dbReference type="SAM" id="MobiDB-lite"/>
    </source>
</evidence>
<dbReference type="Proteomes" id="UP000747399">
    <property type="component" value="Unassembled WGS sequence"/>
</dbReference>
<keyword evidence="3" id="KW-1185">Reference proteome</keyword>
<accession>A0A8J4BR55</accession>
<gene>
    <name evidence="2" type="ORF">Vafri_20282</name>
</gene>
<feature type="region of interest" description="Disordered" evidence="1">
    <location>
        <begin position="74"/>
        <end position="96"/>
    </location>
</feature>
<feature type="compositionally biased region" description="Acidic residues" evidence="1">
    <location>
        <begin position="74"/>
        <end position="83"/>
    </location>
</feature>
<evidence type="ECO:0000313" key="3">
    <source>
        <dbReference type="Proteomes" id="UP000747399"/>
    </source>
</evidence>
<feature type="region of interest" description="Disordered" evidence="1">
    <location>
        <begin position="206"/>
        <end position="240"/>
    </location>
</feature>
<name>A0A8J4BR55_9CHLO</name>